<gene>
    <name evidence="6" type="primary">dppA</name>
    <name evidence="6" type="ORF">Psch_00011</name>
</gene>
<sequence>MLLRLKILSIFLLLLLPVYLVFNSSAVQVTGRLLGWPSGTIVYAREQDSTTLDPALAQEEESYKVISNIFEGLVRFKPGTNEIEPCLAETWRVSSDGLVWTFYLRRNVKFHDDTPFNSEAVRFSIERQLSPQSPERATYASFIFGMVDKVQCPDPYTVKFLLKYPYAPFLNNLAMPNAAPIVSPSAASTLGEKFGEYPVGTGPFCFHSWQKNKNIVLRANKDYWGNPPEYGSLVFKVINNSRLRALALKVALVDIIDGITPADARFLQEKNCPVYQTPGLDLGYLGFFTHKKPFDNLAVRRAFSMAIDRSHINSVIFKGACVEANGPLPPGVLGYDPGTRAIPYDPSGAKELLAQSGYSSGMKFTLITYTNTRPYNPAGGEKLAAAIKADLATIGIETEIKAYPWQQYKEALLKSEGDAYLYGWISDNGDPDNFLYTLLSSSQIESGLNTSRYKNSEADQLFIRAQQEPDPGLREQLYKKAEKIIVEEAPWFFLNHSLKFAATSPGLEGFTLNSNGTTQLSRLKKNR</sequence>
<reference evidence="6 7" key="1">
    <citation type="journal article" date="2018" name="Environ. Microbiol.">
        <title>Novel energy conservation strategies and behaviour of Pelotomaculum schinkii driving syntrophic propionate catabolism.</title>
        <authorList>
            <person name="Hidalgo-Ahumada C.A.P."/>
            <person name="Nobu M.K."/>
            <person name="Narihiro T."/>
            <person name="Tamaki H."/>
            <person name="Liu W.T."/>
            <person name="Kamagata Y."/>
            <person name="Stams A.J.M."/>
            <person name="Imachi H."/>
            <person name="Sousa D.Z."/>
        </authorList>
    </citation>
    <scope>NUCLEOTIDE SEQUENCE [LARGE SCALE GENOMIC DNA]</scope>
    <source>
        <strain evidence="6 7">HH</strain>
    </source>
</reference>
<evidence type="ECO:0000256" key="4">
    <source>
        <dbReference type="ARBA" id="ARBA00022729"/>
    </source>
</evidence>
<feature type="domain" description="Solute-binding protein family 5" evidence="5">
    <location>
        <begin position="82"/>
        <end position="444"/>
    </location>
</feature>
<dbReference type="EMBL" id="QFGA01000001">
    <property type="protein sequence ID" value="TEB06483.1"/>
    <property type="molecule type" value="Genomic_DNA"/>
</dbReference>
<dbReference type="PANTHER" id="PTHR30290:SF9">
    <property type="entry name" value="OLIGOPEPTIDE-BINDING PROTEIN APPA"/>
    <property type="match status" value="1"/>
</dbReference>
<dbReference type="PIRSF" id="PIRSF002741">
    <property type="entry name" value="MppA"/>
    <property type="match status" value="1"/>
</dbReference>
<keyword evidence="4" id="KW-0732">Signal</keyword>
<name>A0A4Y7RCN3_9FIRM</name>
<protein>
    <submittedName>
        <fullName evidence="6">Periplasmic dipeptide transport protein</fullName>
    </submittedName>
</protein>
<comment type="similarity">
    <text evidence="2">Belongs to the bacterial solute-binding protein 5 family.</text>
</comment>
<dbReference type="Gene3D" id="3.40.190.10">
    <property type="entry name" value="Periplasmic binding protein-like II"/>
    <property type="match status" value="1"/>
</dbReference>
<dbReference type="Gene3D" id="3.10.105.10">
    <property type="entry name" value="Dipeptide-binding Protein, Domain 3"/>
    <property type="match status" value="1"/>
</dbReference>
<dbReference type="Proteomes" id="UP000298324">
    <property type="component" value="Unassembled WGS sequence"/>
</dbReference>
<dbReference type="RefSeq" id="WP_190238736.1">
    <property type="nucleotide sequence ID" value="NZ_QFGA01000001.1"/>
</dbReference>
<proteinExistence type="inferred from homology"/>
<dbReference type="GO" id="GO:0043190">
    <property type="term" value="C:ATP-binding cassette (ABC) transporter complex"/>
    <property type="evidence" value="ECO:0007669"/>
    <property type="project" value="InterPro"/>
</dbReference>
<dbReference type="SUPFAM" id="SSF53850">
    <property type="entry name" value="Periplasmic binding protein-like II"/>
    <property type="match status" value="1"/>
</dbReference>
<dbReference type="GO" id="GO:0042597">
    <property type="term" value="C:periplasmic space"/>
    <property type="evidence" value="ECO:0007669"/>
    <property type="project" value="UniProtKB-ARBA"/>
</dbReference>
<evidence type="ECO:0000256" key="3">
    <source>
        <dbReference type="ARBA" id="ARBA00022448"/>
    </source>
</evidence>
<evidence type="ECO:0000259" key="5">
    <source>
        <dbReference type="Pfam" id="PF00496"/>
    </source>
</evidence>
<dbReference type="PANTHER" id="PTHR30290">
    <property type="entry name" value="PERIPLASMIC BINDING COMPONENT OF ABC TRANSPORTER"/>
    <property type="match status" value="1"/>
</dbReference>
<evidence type="ECO:0000313" key="7">
    <source>
        <dbReference type="Proteomes" id="UP000298324"/>
    </source>
</evidence>
<dbReference type="InterPro" id="IPR000914">
    <property type="entry name" value="SBP_5_dom"/>
</dbReference>
<keyword evidence="3" id="KW-0813">Transport</keyword>
<evidence type="ECO:0000256" key="2">
    <source>
        <dbReference type="ARBA" id="ARBA00005695"/>
    </source>
</evidence>
<dbReference type="Pfam" id="PF00496">
    <property type="entry name" value="SBP_bac_5"/>
    <property type="match status" value="1"/>
</dbReference>
<comment type="subcellular location">
    <subcellularLocation>
        <location evidence="1">Cell membrane</location>
        <topology evidence="1">Lipid-anchor</topology>
    </subcellularLocation>
</comment>
<dbReference type="CDD" id="cd08493">
    <property type="entry name" value="PBP2_DppA_like"/>
    <property type="match status" value="1"/>
</dbReference>
<dbReference type="GO" id="GO:1904680">
    <property type="term" value="F:peptide transmembrane transporter activity"/>
    <property type="evidence" value="ECO:0007669"/>
    <property type="project" value="TreeGrafter"/>
</dbReference>
<comment type="caution">
    <text evidence="6">The sequence shown here is derived from an EMBL/GenBank/DDBJ whole genome shotgun (WGS) entry which is preliminary data.</text>
</comment>
<dbReference type="AlphaFoldDB" id="A0A4Y7RCN3"/>
<evidence type="ECO:0000313" key="6">
    <source>
        <dbReference type="EMBL" id="TEB06483.1"/>
    </source>
</evidence>
<dbReference type="InterPro" id="IPR023765">
    <property type="entry name" value="SBP_5_CS"/>
</dbReference>
<dbReference type="InterPro" id="IPR030678">
    <property type="entry name" value="Peptide/Ni-bd"/>
</dbReference>
<dbReference type="GO" id="GO:0015833">
    <property type="term" value="P:peptide transport"/>
    <property type="evidence" value="ECO:0007669"/>
    <property type="project" value="TreeGrafter"/>
</dbReference>
<dbReference type="Gene3D" id="3.90.76.10">
    <property type="entry name" value="Dipeptide-binding Protein, Domain 1"/>
    <property type="match status" value="1"/>
</dbReference>
<dbReference type="InterPro" id="IPR039424">
    <property type="entry name" value="SBP_5"/>
</dbReference>
<keyword evidence="7" id="KW-1185">Reference proteome</keyword>
<organism evidence="6 7">
    <name type="scientific">Pelotomaculum schinkii</name>
    <dbReference type="NCBI Taxonomy" id="78350"/>
    <lineage>
        <taxon>Bacteria</taxon>
        <taxon>Bacillati</taxon>
        <taxon>Bacillota</taxon>
        <taxon>Clostridia</taxon>
        <taxon>Eubacteriales</taxon>
        <taxon>Desulfotomaculaceae</taxon>
        <taxon>Pelotomaculum</taxon>
    </lineage>
</organism>
<accession>A0A4Y7RCN3</accession>
<dbReference type="PROSITE" id="PS01040">
    <property type="entry name" value="SBP_BACTERIAL_5"/>
    <property type="match status" value="1"/>
</dbReference>
<evidence type="ECO:0000256" key="1">
    <source>
        <dbReference type="ARBA" id="ARBA00004193"/>
    </source>
</evidence>